<dbReference type="PROSITE" id="PS50931">
    <property type="entry name" value="HTH_LYSR"/>
    <property type="match status" value="1"/>
</dbReference>
<dbReference type="InterPro" id="IPR005119">
    <property type="entry name" value="LysR_subst-bd"/>
</dbReference>
<dbReference type="GO" id="GO:0003700">
    <property type="term" value="F:DNA-binding transcription factor activity"/>
    <property type="evidence" value="ECO:0007669"/>
    <property type="project" value="InterPro"/>
</dbReference>
<dbReference type="PRINTS" id="PR00039">
    <property type="entry name" value="HTHLYSR"/>
</dbReference>
<evidence type="ECO:0000256" key="1">
    <source>
        <dbReference type="ARBA" id="ARBA00009437"/>
    </source>
</evidence>
<dbReference type="Gene3D" id="3.40.190.10">
    <property type="entry name" value="Periplasmic binding protein-like II"/>
    <property type="match status" value="2"/>
</dbReference>
<dbReference type="AlphaFoldDB" id="A0A9X3EJ20"/>
<accession>A0A9X3EJ20</accession>
<dbReference type="InterPro" id="IPR000847">
    <property type="entry name" value="LysR_HTH_N"/>
</dbReference>
<dbReference type="Proteomes" id="UP001150830">
    <property type="component" value="Unassembled WGS sequence"/>
</dbReference>
<dbReference type="FunFam" id="1.10.10.10:FF:000001">
    <property type="entry name" value="LysR family transcriptional regulator"/>
    <property type="match status" value="1"/>
</dbReference>
<feature type="domain" description="HTH lysR-type" evidence="5">
    <location>
        <begin position="1"/>
        <end position="58"/>
    </location>
</feature>
<dbReference type="InterPro" id="IPR036390">
    <property type="entry name" value="WH_DNA-bd_sf"/>
</dbReference>
<dbReference type="PANTHER" id="PTHR30579">
    <property type="entry name" value="TRANSCRIPTIONAL REGULATOR"/>
    <property type="match status" value="1"/>
</dbReference>
<dbReference type="EMBL" id="JAPNOA010000022">
    <property type="protein sequence ID" value="MCY0965146.1"/>
    <property type="molecule type" value="Genomic_DNA"/>
</dbReference>
<comment type="caution">
    <text evidence="6">The sequence shown here is derived from an EMBL/GenBank/DDBJ whole genome shotgun (WGS) entry which is preliminary data.</text>
</comment>
<evidence type="ECO:0000256" key="4">
    <source>
        <dbReference type="ARBA" id="ARBA00023163"/>
    </source>
</evidence>
<evidence type="ECO:0000256" key="3">
    <source>
        <dbReference type="ARBA" id="ARBA00023125"/>
    </source>
</evidence>
<keyword evidence="2" id="KW-0805">Transcription regulation</keyword>
<gene>
    <name evidence="6" type="primary">hdfR</name>
    <name evidence="6" type="ORF">OUO13_08105</name>
</gene>
<evidence type="ECO:0000313" key="6">
    <source>
        <dbReference type="EMBL" id="MCY0965146.1"/>
    </source>
</evidence>
<dbReference type="SUPFAM" id="SSF46785">
    <property type="entry name" value="Winged helix' DNA-binding domain"/>
    <property type="match status" value="1"/>
</dbReference>
<dbReference type="SUPFAM" id="SSF53850">
    <property type="entry name" value="Periplasmic binding protein-like II"/>
    <property type="match status" value="1"/>
</dbReference>
<proteinExistence type="inferred from homology"/>
<dbReference type="PANTHER" id="PTHR30579:SF8">
    <property type="entry name" value="HTH-TYPE TRANSCRIPTIONAL REGULATOR HDFR"/>
    <property type="match status" value="1"/>
</dbReference>
<name>A0A9X3EJ20_9GAMM</name>
<keyword evidence="3" id="KW-0238">DNA-binding</keyword>
<dbReference type="RefSeq" id="WP_283173361.1">
    <property type="nucleotide sequence ID" value="NZ_JAPNOA010000022.1"/>
</dbReference>
<protein>
    <submittedName>
        <fullName evidence="6">HTH-type transcriptional regulator HdfR</fullName>
    </submittedName>
</protein>
<keyword evidence="4" id="KW-0804">Transcription</keyword>
<reference evidence="6" key="1">
    <citation type="submission" date="2022-11" db="EMBL/GenBank/DDBJ databases">
        <title>Parathalassolutuus dongxingensis gen. nov., sp. nov., a novel member of family Oceanospirillaceae isolated from a coastal shrimp pond in Guangxi, China.</title>
        <authorList>
            <person name="Chen H."/>
        </authorList>
    </citation>
    <scope>NUCLEOTIDE SEQUENCE</scope>
    <source>
        <strain evidence="6">G-43</strain>
    </source>
</reference>
<dbReference type="InterPro" id="IPR036388">
    <property type="entry name" value="WH-like_DNA-bd_sf"/>
</dbReference>
<evidence type="ECO:0000313" key="7">
    <source>
        <dbReference type="Proteomes" id="UP001150830"/>
    </source>
</evidence>
<keyword evidence="7" id="KW-1185">Reference proteome</keyword>
<comment type="similarity">
    <text evidence="1">Belongs to the LysR transcriptional regulatory family.</text>
</comment>
<evidence type="ECO:0000259" key="5">
    <source>
        <dbReference type="PROSITE" id="PS50931"/>
    </source>
</evidence>
<dbReference type="Pfam" id="PF00126">
    <property type="entry name" value="HTH_1"/>
    <property type="match status" value="1"/>
</dbReference>
<dbReference type="NCBIfam" id="NF002946">
    <property type="entry name" value="PRK03601.1"/>
    <property type="match status" value="1"/>
</dbReference>
<dbReference type="GO" id="GO:0003677">
    <property type="term" value="F:DNA binding"/>
    <property type="evidence" value="ECO:0007669"/>
    <property type="project" value="UniProtKB-KW"/>
</dbReference>
<sequence length="292" mass="31990">MDTELLKTFMEVSRTRHFGRAAENLYLTQSAVSFRVRQLESLLGVELFSRQRNNIQLTPAGERLLPLAENSVRLEQRIRHEVARVETLDQPLGIGALPVLWEVLLNRQLGRMFDDVSDLRLTAVSHSSGTLIRQLLERSLDLAFLLDAPKVDELTAVEVLQLPLHFVSSVAGQDIAAALAAPVVNLDWGVSTTGLLTDGRARHSPALTTNSVQLAVDVISRQGGSAYLPSTLLESASYEGKLFPVADAPVVHRPVYATFLTGRSDDSLLVSVMQKLSALELDSEMAAVVEEN</sequence>
<organism evidence="6 7">
    <name type="scientific">Parathalassolituus penaei</name>
    <dbReference type="NCBI Taxonomy" id="2997323"/>
    <lineage>
        <taxon>Bacteria</taxon>
        <taxon>Pseudomonadati</taxon>
        <taxon>Pseudomonadota</taxon>
        <taxon>Gammaproteobacteria</taxon>
        <taxon>Oceanospirillales</taxon>
        <taxon>Oceanospirillaceae</taxon>
        <taxon>Parathalassolituus</taxon>
    </lineage>
</organism>
<dbReference type="Pfam" id="PF03466">
    <property type="entry name" value="LysR_substrate"/>
    <property type="match status" value="1"/>
</dbReference>
<evidence type="ECO:0000256" key="2">
    <source>
        <dbReference type="ARBA" id="ARBA00023015"/>
    </source>
</evidence>
<dbReference type="InterPro" id="IPR050176">
    <property type="entry name" value="LTTR"/>
</dbReference>
<dbReference type="Gene3D" id="1.10.10.10">
    <property type="entry name" value="Winged helix-like DNA-binding domain superfamily/Winged helix DNA-binding domain"/>
    <property type="match status" value="1"/>
</dbReference>